<dbReference type="EMBL" id="UFQR01000008">
    <property type="protein sequence ID" value="SSW96022.1"/>
    <property type="molecule type" value="Genomic_DNA"/>
</dbReference>
<gene>
    <name evidence="2" type="ORF">ARTV_2206</name>
</gene>
<proteinExistence type="predicted"/>
<evidence type="ECO:0000313" key="2">
    <source>
        <dbReference type="EMBL" id="SSW96022.1"/>
    </source>
</evidence>
<feature type="domain" description="Surface presentation of antigen" evidence="1">
    <location>
        <begin position="260"/>
        <end position="317"/>
    </location>
</feature>
<dbReference type="InterPro" id="IPR056746">
    <property type="entry name" value="SPAN_dom"/>
</dbReference>
<name>A0A3B0M068_9GAMM</name>
<protein>
    <recommendedName>
        <fullName evidence="1">Surface presentation of antigen domain-containing protein</fullName>
    </recommendedName>
</protein>
<evidence type="ECO:0000259" key="1">
    <source>
        <dbReference type="Pfam" id="PF02510"/>
    </source>
</evidence>
<dbReference type="Pfam" id="PF02510">
    <property type="entry name" value="SPAN"/>
    <property type="match status" value="1"/>
</dbReference>
<sequence length="339" mass="37715">MVNIVTHQSQRIISSFSYLTDNPSTTCSLSDSHDEQINNADFSIAIDEKLTLLHSILATALPAENTTYEKQRPKEQEELVTTDVIIPINPPFSTTEITTDLLQSHSQHYSTIVDTDKNNYPINRPLMKKNDIVLDIEENHQIGKKIKSIIGVKQQYDDKTADTEIATFTANSAHLKNTSHKTVTEHNLSPTIANELNNIEPAAQENYRSPIDSNNLANNDSALPLAGWPTFQASASYQSDIAAEPAAKTATIAVPFSHPSPEAELRYTFTQWQGTHHVDIYRIADHYLQLMASNSYVMSILQRHLNKKISARSVSLSDTLNITLNEVLDNSDESGEPSS</sequence>
<accession>A0A3B0M068</accession>
<reference evidence="2" key="1">
    <citation type="submission" date="2018-04" db="EMBL/GenBank/DDBJ databases">
        <authorList>
            <person name="Go L.Y."/>
            <person name="Mitchell J.A."/>
        </authorList>
    </citation>
    <scope>NUCLEOTIDE SEQUENCE</scope>
    <source>
        <strain evidence="2">ARTV</strain>
    </source>
</reference>
<organism evidence="2">
    <name type="scientific">Arsenophonus endosymbiont of Trialeurodes vaporariorum</name>
    <dbReference type="NCBI Taxonomy" id="235567"/>
    <lineage>
        <taxon>Bacteria</taxon>
        <taxon>Pseudomonadati</taxon>
        <taxon>Pseudomonadota</taxon>
        <taxon>Gammaproteobacteria</taxon>
        <taxon>Enterobacterales</taxon>
        <taxon>Morganellaceae</taxon>
        <taxon>Arsenophonus</taxon>
    </lineage>
</organism>
<dbReference type="AlphaFoldDB" id="A0A3B0M068"/>